<dbReference type="Proteomes" id="UP001596494">
    <property type="component" value="Unassembled WGS sequence"/>
</dbReference>
<dbReference type="PIRSF" id="PIRSF029895">
    <property type="entry name" value="SpoIV"/>
    <property type="match status" value="1"/>
</dbReference>
<accession>A0ABW2K2E0</accession>
<dbReference type="EMBL" id="JBHTBY010000006">
    <property type="protein sequence ID" value="MFC7320921.1"/>
    <property type="molecule type" value="Genomic_DNA"/>
</dbReference>
<dbReference type="Pfam" id="PF06898">
    <property type="entry name" value="YqfD"/>
    <property type="match status" value="1"/>
</dbReference>
<feature type="transmembrane region" description="Helical" evidence="1">
    <location>
        <begin position="90"/>
        <end position="109"/>
    </location>
</feature>
<evidence type="ECO:0000313" key="2">
    <source>
        <dbReference type="EMBL" id="MFC7320921.1"/>
    </source>
</evidence>
<keyword evidence="1" id="KW-0472">Membrane</keyword>
<dbReference type="RefSeq" id="WP_289214489.1">
    <property type="nucleotide sequence ID" value="NZ_JAPVRC010000001.1"/>
</dbReference>
<keyword evidence="1" id="KW-0812">Transmembrane</keyword>
<name>A0ABW2K2E0_9BACI</name>
<proteinExistence type="predicted"/>
<keyword evidence="3" id="KW-1185">Reference proteome</keyword>
<evidence type="ECO:0000256" key="1">
    <source>
        <dbReference type="SAM" id="Phobius"/>
    </source>
</evidence>
<gene>
    <name evidence="2" type="primary">yqfD</name>
    <name evidence="2" type="ORF">ACFQMN_08520</name>
</gene>
<reference evidence="3" key="1">
    <citation type="journal article" date="2019" name="Int. J. Syst. Evol. Microbiol.">
        <title>The Global Catalogue of Microorganisms (GCM) 10K type strain sequencing project: providing services to taxonomists for standard genome sequencing and annotation.</title>
        <authorList>
            <consortium name="The Broad Institute Genomics Platform"/>
            <consortium name="The Broad Institute Genome Sequencing Center for Infectious Disease"/>
            <person name="Wu L."/>
            <person name="Ma J."/>
        </authorList>
    </citation>
    <scope>NUCLEOTIDE SEQUENCE [LARGE SCALE GENOMIC DNA]</scope>
    <source>
        <strain evidence="3">CCUG 73951</strain>
    </source>
</reference>
<dbReference type="NCBIfam" id="TIGR02876">
    <property type="entry name" value="spore_yqfD"/>
    <property type="match status" value="1"/>
</dbReference>
<evidence type="ECO:0000313" key="3">
    <source>
        <dbReference type="Proteomes" id="UP001596494"/>
    </source>
</evidence>
<dbReference type="InterPro" id="IPR010690">
    <property type="entry name" value="YqfD"/>
</dbReference>
<keyword evidence="1" id="KW-1133">Transmembrane helix</keyword>
<protein>
    <submittedName>
        <fullName evidence="2">Sporulation protein YqfD</fullName>
    </submittedName>
</protein>
<sequence>MSKNLPVFQGRITIKVKGGSIESFMQTCVSEGCVLSQIKQLDDSTLLMTIRVQDWSTLKKYRKRHKCRIQFVSTEGLPFFYNAQKKKKSLWLAIVCSCLAVFLLANTLWSIKVEGLEPELEAAVKSQLDSYGIKPGSLSISMKQPREVQRLLLEDIPDLLWVGVKKQGTSYQLYGVKQTNYDEPEAPRPSNIVASKKGMITKMFISKGRPLVEVNDVVKKGKMLATGELKEDSGKYVEAVGEVLAETWYRVEIDQPEQIEQTLTDGSSSTVYSIAIGKVSIPVWGFWRKNDEEDREERYEQTFELFGWELPVRIGHNTKYKNEFLGQQPSKEQSVKEALKNGRNSLLVNLNEDAEILDEKILHQGVDRGKVKLILLFKVEENIAETKYVSQGD</sequence>
<organism evidence="2 3">
    <name type="scientific">Halobacillus campisalis</name>
    <dbReference type="NCBI Taxonomy" id="435909"/>
    <lineage>
        <taxon>Bacteria</taxon>
        <taxon>Bacillati</taxon>
        <taxon>Bacillota</taxon>
        <taxon>Bacilli</taxon>
        <taxon>Bacillales</taxon>
        <taxon>Bacillaceae</taxon>
        <taxon>Halobacillus</taxon>
    </lineage>
</organism>
<comment type="caution">
    <text evidence="2">The sequence shown here is derived from an EMBL/GenBank/DDBJ whole genome shotgun (WGS) entry which is preliminary data.</text>
</comment>